<dbReference type="Proteomes" id="UP001148838">
    <property type="component" value="Unassembled WGS sequence"/>
</dbReference>
<gene>
    <name evidence="1" type="ORF">ANN_24301</name>
</gene>
<name>A0ABQ8S2Y1_PERAM</name>
<comment type="caution">
    <text evidence="1">The sequence shown here is derived from an EMBL/GenBank/DDBJ whole genome shotgun (WGS) entry which is preliminary data.</text>
</comment>
<protein>
    <submittedName>
        <fullName evidence="1">Uncharacterized protein</fullName>
    </submittedName>
</protein>
<proteinExistence type="predicted"/>
<evidence type="ECO:0000313" key="1">
    <source>
        <dbReference type="EMBL" id="KAJ4428283.1"/>
    </source>
</evidence>
<keyword evidence="2" id="KW-1185">Reference proteome</keyword>
<dbReference type="EMBL" id="JAJSOF020000037">
    <property type="protein sequence ID" value="KAJ4428283.1"/>
    <property type="molecule type" value="Genomic_DNA"/>
</dbReference>
<reference evidence="1 2" key="1">
    <citation type="journal article" date="2022" name="Allergy">
        <title>Genome assembly and annotation of Periplaneta americana reveal a comprehensive cockroach allergen profile.</title>
        <authorList>
            <person name="Wang L."/>
            <person name="Xiong Q."/>
            <person name="Saelim N."/>
            <person name="Wang L."/>
            <person name="Nong W."/>
            <person name="Wan A.T."/>
            <person name="Shi M."/>
            <person name="Liu X."/>
            <person name="Cao Q."/>
            <person name="Hui J.H.L."/>
            <person name="Sookrung N."/>
            <person name="Leung T.F."/>
            <person name="Tungtrongchitr A."/>
            <person name="Tsui S.K.W."/>
        </authorList>
    </citation>
    <scope>NUCLEOTIDE SEQUENCE [LARGE SCALE GENOMIC DNA]</scope>
    <source>
        <strain evidence="1">PWHHKU_190912</strain>
    </source>
</reference>
<evidence type="ECO:0000313" key="2">
    <source>
        <dbReference type="Proteomes" id="UP001148838"/>
    </source>
</evidence>
<accession>A0ABQ8S2Y1</accession>
<sequence>MSPGVSAESYRAFSLNGLKENPEETSTRTGHECLSDLAVLAAEQDLVKALDIEDLIDKFDAAHGGFSLVTPSTAEAASQGSEEDGVQRWTVGCNTLRGGREPDID</sequence>
<organism evidence="1 2">
    <name type="scientific">Periplaneta americana</name>
    <name type="common">American cockroach</name>
    <name type="synonym">Blatta americana</name>
    <dbReference type="NCBI Taxonomy" id="6978"/>
    <lineage>
        <taxon>Eukaryota</taxon>
        <taxon>Metazoa</taxon>
        <taxon>Ecdysozoa</taxon>
        <taxon>Arthropoda</taxon>
        <taxon>Hexapoda</taxon>
        <taxon>Insecta</taxon>
        <taxon>Pterygota</taxon>
        <taxon>Neoptera</taxon>
        <taxon>Polyneoptera</taxon>
        <taxon>Dictyoptera</taxon>
        <taxon>Blattodea</taxon>
        <taxon>Blattoidea</taxon>
        <taxon>Blattidae</taxon>
        <taxon>Blattinae</taxon>
        <taxon>Periplaneta</taxon>
    </lineage>
</organism>